<name>A0A6M3JZB2_9ZZZZ</name>
<dbReference type="AlphaFoldDB" id="A0A6M3JZB2"/>
<dbReference type="EMBL" id="MT141167">
    <property type="protein sequence ID" value="QJA55575.1"/>
    <property type="molecule type" value="Genomic_DNA"/>
</dbReference>
<evidence type="ECO:0000313" key="1">
    <source>
        <dbReference type="EMBL" id="QJA55575.1"/>
    </source>
</evidence>
<evidence type="ECO:0000313" key="2">
    <source>
        <dbReference type="EMBL" id="QJA74818.1"/>
    </source>
</evidence>
<accession>A0A6M3JZB2</accession>
<protein>
    <submittedName>
        <fullName evidence="2">Uncharacterized protein</fullName>
    </submittedName>
</protein>
<dbReference type="EMBL" id="MT142122">
    <property type="protein sequence ID" value="QJA74818.1"/>
    <property type="molecule type" value="Genomic_DNA"/>
</dbReference>
<organism evidence="2">
    <name type="scientific">viral metagenome</name>
    <dbReference type="NCBI Taxonomy" id="1070528"/>
    <lineage>
        <taxon>unclassified sequences</taxon>
        <taxon>metagenomes</taxon>
        <taxon>organismal metagenomes</taxon>
    </lineage>
</organism>
<reference evidence="2" key="1">
    <citation type="submission" date="2020-03" db="EMBL/GenBank/DDBJ databases">
        <title>The deep terrestrial virosphere.</title>
        <authorList>
            <person name="Holmfeldt K."/>
            <person name="Nilsson E."/>
            <person name="Simone D."/>
            <person name="Lopez-Fernandez M."/>
            <person name="Wu X."/>
            <person name="de Brujin I."/>
            <person name="Lundin D."/>
            <person name="Andersson A."/>
            <person name="Bertilsson S."/>
            <person name="Dopson M."/>
        </authorList>
    </citation>
    <scope>NUCLEOTIDE SEQUENCE</scope>
    <source>
        <strain evidence="2">MM415A01924</strain>
        <strain evidence="1">MM415B02032</strain>
    </source>
</reference>
<proteinExistence type="predicted"/>
<gene>
    <name evidence="2" type="ORF">MM415A01924_0016</name>
    <name evidence="1" type="ORF">MM415B02032_0008</name>
</gene>
<sequence length="232" mass="27864">MDIIYDIRRLVKYLYQAFGDAALWCWNSTLPLDWLGDFFLEVYNHLTDLHYSLYLFARDYEDLWDAIVNILTESDIFRILRDWLNYAENAWNWIKNFIQYPGEALGDWWQGALDTVKDLIAVAVEGLIELKVAWDSFWTITFPNWTTELLRIGLELSDFFTITLPGLLTFDWLGIWFDNRLEDIQSLINSTIQVWFPFYNDLVELWNDILEFFTDPLTWLEKKFTDWFLGEE</sequence>